<organism evidence="6 7">
    <name type="scientific">Sphingomonas tabacisoli</name>
    <dbReference type="NCBI Taxonomy" id="2249466"/>
    <lineage>
        <taxon>Bacteria</taxon>
        <taxon>Pseudomonadati</taxon>
        <taxon>Pseudomonadota</taxon>
        <taxon>Alphaproteobacteria</taxon>
        <taxon>Sphingomonadales</taxon>
        <taxon>Sphingomonadaceae</taxon>
        <taxon>Sphingomonas</taxon>
    </lineage>
</organism>
<evidence type="ECO:0000256" key="1">
    <source>
        <dbReference type="ARBA" id="ARBA00009437"/>
    </source>
</evidence>
<dbReference type="Gene3D" id="3.40.190.10">
    <property type="entry name" value="Periplasmic binding protein-like II"/>
    <property type="match status" value="2"/>
</dbReference>
<keyword evidence="7" id="KW-1185">Reference proteome</keyword>
<dbReference type="InterPro" id="IPR000847">
    <property type="entry name" value="LysR_HTH_N"/>
</dbReference>
<accession>A0ABW4I3M9</accession>
<dbReference type="InterPro" id="IPR036390">
    <property type="entry name" value="WH_DNA-bd_sf"/>
</dbReference>
<proteinExistence type="inferred from homology"/>
<dbReference type="PANTHER" id="PTHR30346">
    <property type="entry name" value="TRANSCRIPTIONAL DUAL REGULATOR HCAR-RELATED"/>
    <property type="match status" value="1"/>
</dbReference>
<evidence type="ECO:0000256" key="2">
    <source>
        <dbReference type="ARBA" id="ARBA00023015"/>
    </source>
</evidence>
<protein>
    <submittedName>
        <fullName evidence="6">LysR family transcriptional regulator</fullName>
    </submittedName>
</protein>
<evidence type="ECO:0000259" key="5">
    <source>
        <dbReference type="PROSITE" id="PS50931"/>
    </source>
</evidence>
<dbReference type="Pfam" id="PF03466">
    <property type="entry name" value="LysR_substrate"/>
    <property type="match status" value="1"/>
</dbReference>
<dbReference type="SUPFAM" id="SSF46785">
    <property type="entry name" value="Winged helix' DNA-binding domain"/>
    <property type="match status" value="1"/>
</dbReference>
<dbReference type="Proteomes" id="UP001597115">
    <property type="component" value="Unassembled WGS sequence"/>
</dbReference>
<dbReference type="EMBL" id="JBHUDY010000001">
    <property type="protein sequence ID" value="MFD1612403.1"/>
    <property type="molecule type" value="Genomic_DNA"/>
</dbReference>
<evidence type="ECO:0000313" key="7">
    <source>
        <dbReference type="Proteomes" id="UP001597115"/>
    </source>
</evidence>
<comment type="similarity">
    <text evidence="1">Belongs to the LysR transcriptional regulatory family.</text>
</comment>
<dbReference type="InterPro" id="IPR036388">
    <property type="entry name" value="WH-like_DNA-bd_sf"/>
</dbReference>
<keyword evidence="4" id="KW-0804">Transcription</keyword>
<dbReference type="Gene3D" id="1.10.10.10">
    <property type="entry name" value="Winged helix-like DNA-binding domain superfamily/Winged helix DNA-binding domain"/>
    <property type="match status" value="1"/>
</dbReference>
<sequence>MEMQQVRYFVALAQTLNFTRAADQCNVSQPALTRAIQQLEGELGGALFHRERGNTHLSELGRMMLPYLQAVMEQTRAAKESAKALAKLDRATLTIGAMCTVSASLVADLLARFSSQHPEVEVQIHDGGAPQMIEALEKGELEIGIIGVPEEMPECFHCVPIFEERFVIVLPPNHRLVASEAVRAEDLHEQPYVSRSNCEVYEFVRADLVARGILLRKVFSSTRDDWVQSMIKAGLGIGFFPESCVTDPELIVRPLVEPSYMRTVYLATVRGRPHSPAVGAFVREARRHQWPATRRIEPIPQPAPEAA</sequence>
<dbReference type="PANTHER" id="PTHR30346:SF28">
    <property type="entry name" value="HTH-TYPE TRANSCRIPTIONAL REGULATOR CYNR"/>
    <property type="match status" value="1"/>
</dbReference>
<reference evidence="7" key="1">
    <citation type="journal article" date="2019" name="Int. J. Syst. Evol. Microbiol.">
        <title>The Global Catalogue of Microorganisms (GCM) 10K type strain sequencing project: providing services to taxonomists for standard genome sequencing and annotation.</title>
        <authorList>
            <consortium name="The Broad Institute Genomics Platform"/>
            <consortium name="The Broad Institute Genome Sequencing Center for Infectious Disease"/>
            <person name="Wu L."/>
            <person name="Ma J."/>
        </authorList>
    </citation>
    <scope>NUCLEOTIDE SEQUENCE [LARGE SCALE GENOMIC DNA]</scope>
    <source>
        <strain evidence="7">CGMCC 1.16275</strain>
    </source>
</reference>
<dbReference type="RefSeq" id="WP_380889282.1">
    <property type="nucleotide sequence ID" value="NZ_JBHUDY010000001.1"/>
</dbReference>
<dbReference type="PRINTS" id="PR00039">
    <property type="entry name" value="HTHLYSR"/>
</dbReference>
<dbReference type="Pfam" id="PF00126">
    <property type="entry name" value="HTH_1"/>
    <property type="match status" value="1"/>
</dbReference>
<dbReference type="PROSITE" id="PS50931">
    <property type="entry name" value="HTH_LYSR"/>
    <property type="match status" value="1"/>
</dbReference>
<name>A0ABW4I3M9_9SPHN</name>
<gene>
    <name evidence="6" type="ORF">ACFSCW_11380</name>
</gene>
<keyword evidence="2" id="KW-0805">Transcription regulation</keyword>
<dbReference type="CDD" id="cd05466">
    <property type="entry name" value="PBP2_LTTR_substrate"/>
    <property type="match status" value="1"/>
</dbReference>
<evidence type="ECO:0000256" key="3">
    <source>
        <dbReference type="ARBA" id="ARBA00023125"/>
    </source>
</evidence>
<evidence type="ECO:0000313" key="6">
    <source>
        <dbReference type="EMBL" id="MFD1612403.1"/>
    </source>
</evidence>
<dbReference type="InterPro" id="IPR005119">
    <property type="entry name" value="LysR_subst-bd"/>
</dbReference>
<dbReference type="SUPFAM" id="SSF53850">
    <property type="entry name" value="Periplasmic binding protein-like II"/>
    <property type="match status" value="1"/>
</dbReference>
<feature type="domain" description="HTH lysR-type" evidence="5">
    <location>
        <begin position="1"/>
        <end position="58"/>
    </location>
</feature>
<comment type="caution">
    <text evidence="6">The sequence shown here is derived from an EMBL/GenBank/DDBJ whole genome shotgun (WGS) entry which is preliminary data.</text>
</comment>
<evidence type="ECO:0000256" key="4">
    <source>
        <dbReference type="ARBA" id="ARBA00023163"/>
    </source>
</evidence>
<keyword evidence="3" id="KW-0238">DNA-binding</keyword>